<accession>A0A8J9VKY3</accession>
<evidence type="ECO:0000313" key="3">
    <source>
        <dbReference type="Proteomes" id="UP000838878"/>
    </source>
</evidence>
<dbReference type="EMBL" id="OV170221">
    <property type="protein sequence ID" value="CAH0713202.1"/>
    <property type="molecule type" value="Genomic_DNA"/>
</dbReference>
<name>A0A8J9VKY3_9NEOP</name>
<reference evidence="2" key="1">
    <citation type="submission" date="2021-12" db="EMBL/GenBank/DDBJ databases">
        <authorList>
            <person name="Martin H S."/>
        </authorList>
    </citation>
    <scope>NUCLEOTIDE SEQUENCE</scope>
</reference>
<feature type="signal peptide" evidence="1">
    <location>
        <begin position="1"/>
        <end position="15"/>
    </location>
</feature>
<evidence type="ECO:0000313" key="2">
    <source>
        <dbReference type="EMBL" id="CAH0713202.1"/>
    </source>
</evidence>
<evidence type="ECO:0000256" key="1">
    <source>
        <dbReference type="SAM" id="SignalP"/>
    </source>
</evidence>
<keyword evidence="3" id="KW-1185">Reference proteome</keyword>
<proteinExistence type="predicted"/>
<dbReference type="Proteomes" id="UP000838878">
    <property type="component" value="Chromosome 1"/>
</dbReference>
<sequence>MKFLLLGLFIAAVAAAPKLRKVENDQEIIPGPVILPEPALPVVVPESVILPAPQLPVVVPDNVVLPEPELPVVVPGPGVILPAPELPVLPEPAPELP</sequence>
<dbReference type="AlphaFoldDB" id="A0A8J9VKY3"/>
<organism evidence="2 3">
    <name type="scientific">Brenthis ino</name>
    <name type="common">lesser marbled fritillary</name>
    <dbReference type="NCBI Taxonomy" id="405034"/>
    <lineage>
        <taxon>Eukaryota</taxon>
        <taxon>Metazoa</taxon>
        <taxon>Ecdysozoa</taxon>
        <taxon>Arthropoda</taxon>
        <taxon>Hexapoda</taxon>
        <taxon>Insecta</taxon>
        <taxon>Pterygota</taxon>
        <taxon>Neoptera</taxon>
        <taxon>Endopterygota</taxon>
        <taxon>Lepidoptera</taxon>
        <taxon>Glossata</taxon>
        <taxon>Ditrysia</taxon>
        <taxon>Papilionoidea</taxon>
        <taxon>Nymphalidae</taxon>
        <taxon>Heliconiinae</taxon>
        <taxon>Argynnini</taxon>
        <taxon>Brenthis</taxon>
    </lineage>
</organism>
<feature type="non-terminal residue" evidence="2">
    <location>
        <position position="97"/>
    </location>
</feature>
<keyword evidence="1" id="KW-0732">Signal</keyword>
<gene>
    <name evidence="2" type="ORF">BINO364_LOCUS390</name>
</gene>
<feature type="chain" id="PRO_5035450712" evidence="1">
    <location>
        <begin position="16"/>
        <end position="97"/>
    </location>
</feature>
<protein>
    <submittedName>
        <fullName evidence="2">Uncharacterized protein</fullName>
    </submittedName>
</protein>